<name>I4BUX8_ACEMN</name>
<protein>
    <submittedName>
        <fullName evidence="2">Molybdopterin-guanine dinucleotide biosynthesis protein</fullName>
    </submittedName>
</protein>
<gene>
    <name evidence="2" type="ordered locus">Anamo_0429</name>
</gene>
<organism evidence="2 3">
    <name type="scientific">Acetomicrobium mobile (strain ATCC BAA-54 / DSM 13181 / JCM 12221 / NGA)</name>
    <name type="common">Anaerobaculum mobile</name>
    <dbReference type="NCBI Taxonomy" id="891968"/>
    <lineage>
        <taxon>Bacteria</taxon>
        <taxon>Thermotogati</taxon>
        <taxon>Synergistota</taxon>
        <taxon>Synergistia</taxon>
        <taxon>Synergistales</taxon>
        <taxon>Acetomicrobiaceae</taxon>
        <taxon>Acetomicrobium</taxon>
    </lineage>
</organism>
<dbReference type="GO" id="GO:0005525">
    <property type="term" value="F:GTP binding"/>
    <property type="evidence" value="ECO:0007669"/>
    <property type="project" value="InterPro"/>
</dbReference>
<dbReference type="InterPro" id="IPR027417">
    <property type="entry name" value="P-loop_NTPase"/>
</dbReference>
<dbReference type="eggNOG" id="COG1763">
    <property type="taxonomic scope" value="Bacteria"/>
</dbReference>
<dbReference type="EMBL" id="CP003198">
    <property type="protein sequence ID" value="AFM21085.1"/>
    <property type="molecule type" value="Genomic_DNA"/>
</dbReference>
<evidence type="ECO:0000313" key="3">
    <source>
        <dbReference type="Proteomes" id="UP000006061"/>
    </source>
</evidence>
<dbReference type="PANTHER" id="PTHR40072">
    <property type="entry name" value="MOLYBDOPTERIN-GUANINE DINUCLEOTIDE BIOSYNTHESIS ADAPTER PROTEIN-RELATED"/>
    <property type="match status" value="1"/>
</dbReference>
<evidence type="ECO:0000259" key="1">
    <source>
        <dbReference type="Pfam" id="PF03205"/>
    </source>
</evidence>
<proteinExistence type="predicted"/>
<dbReference type="HOGENOM" id="CLU_068199_0_2_0"/>
<dbReference type="AlphaFoldDB" id="I4BUX8"/>
<evidence type="ECO:0000313" key="2">
    <source>
        <dbReference type="EMBL" id="AFM21085.1"/>
    </source>
</evidence>
<dbReference type="KEGG" id="amo:Anamo_0429"/>
<dbReference type="SUPFAM" id="SSF52540">
    <property type="entry name" value="P-loop containing nucleoside triphosphate hydrolases"/>
    <property type="match status" value="1"/>
</dbReference>
<dbReference type="STRING" id="891968.Anamo_0429"/>
<accession>I4BUX8</accession>
<dbReference type="Pfam" id="PF03205">
    <property type="entry name" value="MobB"/>
    <property type="match status" value="1"/>
</dbReference>
<dbReference type="Gene3D" id="3.40.50.300">
    <property type="entry name" value="P-loop containing nucleotide triphosphate hydrolases"/>
    <property type="match status" value="1"/>
</dbReference>
<sequence length="215" mass="23811">MAYILSVCGYKDSGKTSLCKKLAEMLHEEFGLDVGYIKHCHDSVLSADDTDSGAIARLGIDALLWGTDGIRLETMGNSFSLQDIEKKFFPTKDVVIVEGAKSLLLPKIWVGQGPPSHDIKGIYAIYEGPDDLFPKLPHFRAGEERPLAEWILQRMGKIGERVLVYMGDKKVGLNEFVMDFIAGTVRGMLGSLKGIEDRGEEIAVIIKKQKKPRIS</sequence>
<reference evidence="3" key="1">
    <citation type="journal article" date="2013" name="Stand. Genomic Sci.">
        <title>Complete genome sequence of the moderate thermophile Anaerobaculum mobile type strain (NGA(T)).</title>
        <authorList>
            <person name="Mavromatis K."/>
            <person name="Stackebrandt E."/>
            <person name="Held B."/>
            <person name="Lapidus A."/>
            <person name="Nolan M."/>
            <person name="Lucas S."/>
            <person name="Hammon N."/>
            <person name="Deshpande S."/>
            <person name="Cheng J.F."/>
            <person name="Tapia R."/>
            <person name="Goodwin L.A."/>
            <person name="Pitluck S."/>
            <person name="Liolios K."/>
            <person name="Pagani I."/>
            <person name="Ivanova N."/>
            <person name="Mikhailova N."/>
            <person name="Huntemann M."/>
            <person name="Pati A."/>
            <person name="Chen A."/>
            <person name="Palaniappan K."/>
            <person name="Land M."/>
            <person name="Rohde M."/>
            <person name="Spring S."/>
            <person name="Goker M."/>
            <person name="Woyke T."/>
            <person name="Detter J.C."/>
            <person name="Bristow J."/>
            <person name="Eisen J.A."/>
            <person name="Markowitz V."/>
            <person name="Hugenholtz P."/>
            <person name="Klenk H.P."/>
            <person name="Kyrpides N.C."/>
        </authorList>
    </citation>
    <scope>NUCLEOTIDE SEQUENCE</scope>
    <source>
        <strain evidence="3">ATCC BAA-54 / DSM 13181 / NGA</strain>
    </source>
</reference>
<keyword evidence="3" id="KW-1185">Reference proteome</keyword>
<dbReference type="Proteomes" id="UP000006061">
    <property type="component" value="Chromosome"/>
</dbReference>
<dbReference type="InterPro" id="IPR004435">
    <property type="entry name" value="MobB_dom"/>
</dbReference>
<dbReference type="PANTHER" id="PTHR40072:SF1">
    <property type="entry name" value="MOLYBDOPTERIN-GUANINE DINUCLEOTIDE BIOSYNTHESIS ADAPTER PROTEIN"/>
    <property type="match status" value="1"/>
</dbReference>
<feature type="domain" description="Molybdopterin-guanine dinucleotide biosynthesis protein B (MobB)" evidence="1">
    <location>
        <begin position="4"/>
        <end position="110"/>
    </location>
</feature>
<dbReference type="GO" id="GO:0006777">
    <property type="term" value="P:Mo-molybdopterin cofactor biosynthetic process"/>
    <property type="evidence" value="ECO:0007669"/>
    <property type="project" value="InterPro"/>
</dbReference>
<dbReference type="InterPro" id="IPR052539">
    <property type="entry name" value="MGD_biosynthesis_adapter"/>
</dbReference>